<accession>A0A6M8HX42</accession>
<reference evidence="6 7" key="1">
    <citation type="journal article" date="2014" name="World J. Microbiol. Biotechnol.">
        <title>Biodiversity and physiological characteristics of Antarctic and Arctic lichens-associated bacteria.</title>
        <authorList>
            <person name="Lee Y.M."/>
            <person name="Kim E.H."/>
            <person name="Lee H.K."/>
            <person name="Hong S.G."/>
        </authorList>
    </citation>
    <scope>NUCLEOTIDE SEQUENCE [LARGE SCALE GENOMIC DNA]</scope>
    <source>
        <strain evidence="6 7">PAMC 26569</strain>
        <plasmid evidence="6">unnamed1</plasmid>
    </source>
</reference>
<protein>
    <submittedName>
        <fullName evidence="6">LysR family transcriptional regulator</fullName>
    </submittedName>
</protein>
<sequence>MTLDPARLRDPGITRLFLAIEEQKTFGGAARVLGVTQPSVSQQVKRLERHLGRPLFRRGRNGVELTAGGEAVLIYVRALESLTEDLKKQLESHDNIEELTIGMAEDFCRTALATILWLFVAEHPNIRVRIISGTYSALTEGIEKKTIDFAIMRRFGEYADSRLLWRDNLAWIGRKNMRLSREEPVPLVLPLPPNPGRDMPIAMLRASGRSCFIRFESVGLAGIEAAVQAGLGICAGPRSMWLAGAAPLVEGHGLPDLPDVEFDLVTVKPPKKDFSKAFLQILTAASKSGFIPQRDPALPAAVVS</sequence>
<dbReference type="InterPro" id="IPR005119">
    <property type="entry name" value="LysR_subst-bd"/>
</dbReference>
<dbReference type="GO" id="GO:0003700">
    <property type="term" value="F:DNA-binding transcription factor activity"/>
    <property type="evidence" value="ECO:0007669"/>
    <property type="project" value="InterPro"/>
</dbReference>
<dbReference type="InterPro" id="IPR000847">
    <property type="entry name" value="LysR_HTH_N"/>
</dbReference>
<keyword evidence="7" id="KW-1185">Reference proteome</keyword>
<evidence type="ECO:0000256" key="2">
    <source>
        <dbReference type="ARBA" id="ARBA00023015"/>
    </source>
</evidence>
<dbReference type="PANTHER" id="PTHR30579">
    <property type="entry name" value="TRANSCRIPTIONAL REGULATOR"/>
    <property type="match status" value="1"/>
</dbReference>
<evidence type="ECO:0000313" key="7">
    <source>
        <dbReference type="Proteomes" id="UP000500767"/>
    </source>
</evidence>
<dbReference type="InterPro" id="IPR036390">
    <property type="entry name" value="WH_DNA-bd_sf"/>
</dbReference>
<dbReference type="PRINTS" id="PR00039">
    <property type="entry name" value="HTHLYSR"/>
</dbReference>
<evidence type="ECO:0000259" key="5">
    <source>
        <dbReference type="PROSITE" id="PS50931"/>
    </source>
</evidence>
<dbReference type="SUPFAM" id="SSF46785">
    <property type="entry name" value="Winged helix' DNA-binding domain"/>
    <property type="match status" value="1"/>
</dbReference>
<keyword evidence="6" id="KW-0614">Plasmid</keyword>
<dbReference type="Proteomes" id="UP000500767">
    <property type="component" value="Plasmid unnamed1"/>
</dbReference>
<dbReference type="InterPro" id="IPR036388">
    <property type="entry name" value="WH-like_DNA-bd_sf"/>
</dbReference>
<keyword evidence="2" id="KW-0805">Transcription regulation</keyword>
<dbReference type="Gene3D" id="3.40.190.10">
    <property type="entry name" value="Periplasmic binding protein-like II"/>
    <property type="match status" value="2"/>
</dbReference>
<gene>
    <name evidence="6" type="ORF">HN018_22275</name>
</gene>
<keyword evidence="4" id="KW-0804">Transcription</keyword>
<feature type="domain" description="HTH lysR-type" evidence="5">
    <location>
        <begin position="15"/>
        <end position="66"/>
    </location>
</feature>
<organism evidence="6 7">
    <name type="scientific">Lichenicola cladoniae</name>
    <dbReference type="NCBI Taxonomy" id="1484109"/>
    <lineage>
        <taxon>Bacteria</taxon>
        <taxon>Pseudomonadati</taxon>
        <taxon>Pseudomonadota</taxon>
        <taxon>Alphaproteobacteria</taxon>
        <taxon>Acetobacterales</taxon>
        <taxon>Acetobacteraceae</taxon>
        <taxon>Lichenicola</taxon>
    </lineage>
</organism>
<dbReference type="Pfam" id="PF03466">
    <property type="entry name" value="LysR_substrate"/>
    <property type="match status" value="1"/>
</dbReference>
<proteinExistence type="inferred from homology"/>
<name>A0A6M8HX42_9PROT</name>
<dbReference type="EMBL" id="CP053709">
    <property type="protein sequence ID" value="QKE92948.1"/>
    <property type="molecule type" value="Genomic_DNA"/>
</dbReference>
<geneLocation type="plasmid" evidence="6 7">
    <name>unnamed1</name>
</geneLocation>
<dbReference type="Pfam" id="PF00126">
    <property type="entry name" value="HTH_1"/>
    <property type="match status" value="1"/>
</dbReference>
<evidence type="ECO:0000256" key="4">
    <source>
        <dbReference type="ARBA" id="ARBA00023163"/>
    </source>
</evidence>
<evidence type="ECO:0000256" key="1">
    <source>
        <dbReference type="ARBA" id="ARBA00009437"/>
    </source>
</evidence>
<evidence type="ECO:0000313" key="6">
    <source>
        <dbReference type="EMBL" id="QKE92948.1"/>
    </source>
</evidence>
<dbReference type="KEGG" id="lck:HN018_22275"/>
<evidence type="ECO:0000256" key="3">
    <source>
        <dbReference type="ARBA" id="ARBA00023125"/>
    </source>
</evidence>
<dbReference type="PANTHER" id="PTHR30579:SF7">
    <property type="entry name" value="HTH-TYPE TRANSCRIPTIONAL REGULATOR LRHA-RELATED"/>
    <property type="match status" value="1"/>
</dbReference>
<dbReference type="GO" id="GO:0003677">
    <property type="term" value="F:DNA binding"/>
    <property type="evidence" value="ECO:0007669"/>
    <property type="project" value="UniProtKB-KW"/>
</dbReference>
<keyword evidence="3" id="KW-0238">DNA-binding</keyword>
<comment type="similarity">
    <text evidence="1">Belongs to the LysR transcriptional regulatory family.</text>
</comment>
<dbReference type="PROSITE" id="PS50931">
    <property type="entry name" value="HTH_LYSR"/>
    <property type="match status" value="1"/>
</dbReference>
<dbReference type="SUPFAM" id="SSF53850">
    <property type="entry name" value="Periplasmic binding protein-like II"/>
    <property type="match status" value="1"/>
</dbReference>
<dbReference type="InterPro" id="IPR050176">
    <property type="entry name" value="LTTR"/>
</dbReference>
<dbReference type="Gene3D" id="1.10.10.10">
    <property type="entry name" value="Winged helix-like DNA-binding domain superfamily/Winged helix DNA-binding domain"/>
    <property type="match status" value="1"/>
</dbReference>
<dbReference type="AlphaFoldDB" id="A0A6M8HX42"/>